<reference evidence="4" key="1">
    <citation type="submission" date="2013-12" db="EMBL/GenBank/DDBJ databases">
        <title>The Genome Sequence of Aphanomyces invadans NJM9701.</title>
        <authorList>
            <consortium name="The Broad Institute Genomics Platform"/>
            <person name="Russ C."/>
            <person name="Tyler B."/>
            <person name="van West P."/>
            <person name="Dieguez-Uribeondo J."/>
            <person name="Young S.K."/>
            <person name="Zeng Q."/>
            <person name="Gargeya S."/>
            <person name="Fitzgerald M."/>
            <person name="Abouelleil A."/>
            <person name="Alvarado L."/>
            <person name="Chapman S.B."/>
            <person name="Gainer-Dewar J."/>
            <person name="Goldberg J."/>
            <person name="Griggs A."/>
            <person name="Gujja S."/>
            <person name="Hansen M."/>
            <person name="Howarth C."/>
            <person name="Imamovic A."/>
            <person name="Ireland A."/>
            <person name="Larimer J."/>
            <person name="McCowan C."/>
            <person name="Murphy C."/>
            <person name="Pearson M."/>
            <person name="Poon T.W."/>
            <person name="Priest M."/>
            <person name="Roberts A."/>
            <person name="Saif S."/>
            <person name="Shea T."/>
            <person name="Sykes S."/>
            <person name="Wortman J."/>
            <person name="Nusbaum C."/>
            <person name="Birren B."/>
        </authorList>
    </citation>
    <scope>NUCLEOTIDE SEQUENCE [LARGE SCALE GENOMIC DNA]</scope>
    <source>
        <strain evidence="4">NJM9701</strain>
    </source>
</reference>
<feature type="signal peptide" evidence="3">
    <location>
        <begin position="1"/>
        <end position="23"/>
    </location>
</feature>
<dbReference type="AlphaFoldDB" id="A0A024T8Y7"/>
<gene>
    <name evidence="4" type="ORF">H310_14797</name>
</gene>
<protein>
    <submittedName>
        <fullName evidence="4">Uncharacterized protein</fullName>
    </submittedName>
</protein>
<feature type="transmembrane region" description="Helical" evidence="2">
    <location>
        <begin position="264"/>
        <end position="283"/>
    </location>
</feature>
<organism evidence="4">
    <name type="scientific">Aphanomyces invadans</name>
    <dbReference type="NCBI Taxonomy" id="157072"/>
    <lineage>
        <taxon>Eukaryota</taxon>
        <taxon>Sar</taxon>
        <taxon>Stramenopiles</taxon>
        <taxon>Oomycota</taxon>
        <taxon>Saprolegniomycetes</taxon>
        <taxon>Saprolegniales</taxon>
        <taxon>Verrucalvaceae</taxon>
        <taxon>Aphanomyces</taxon>
    </lineage>
</organism>
<sequence>MLHMRRALLAVAAMAATADGVRALGGRSAPQPGYRDGDLTYVAVSPKDPFVDMTAAQFVDDYQTKLHFHFATIHANRVVTAEVAKHSVDADFNWDGDHVVLNNDVLTTTGYTYRVNLFLALHFDSVHFGGPKYHTVASADYTCTNDTTTGERCKPESFLENSRRVQNVDAIPSLVQNTLNATVLFQKLSLHFTAYETQALTTHTPGALMHYVAFSIQDEPVQCRASLYFDGLKTHVLHYNTDCLTSPYDSAMFHAAERDDKLKIVGILMAVSAGLTVLGVVVARRVTRSKVSRRDGQKYSPVRLHKAPAEYSPKGEIHDPSKSYSSMAV</sequence>
<name>A0A024T8Y7_9STRA</name>
<keyword evidence="2" id="KW-0472">Membrane</keyword>
<dbReference type="RefSeq" id="XP_008880948.1">
    <property type="nucleotide sequence ID" value="XM_008882726.1"/>
</dbReference>
<dbReference type="EMBL" id="KI914040">
    <property type="protein sequence ID" value="ETV90429.1"/>
    <property type="molecule type" value="Genomic_DNA"/>
</dbReference>
<evidence type="ECO:0000256" key="1">
    <source>
        <dbReference type="SAM" id="MobiDB-lite"/>
    </source>
</evidence>
<dbReference type="VEuPathDB" id="FungiDB:H310_14797"/>
<keyword evidence="2" id="KW-1133">Transmembrane helix</keyword>
<evidence type="ECO:0000256" key="3">
    <source>
        <dbReference type="SAM" id="SignalP"/>
    </source>
</evidence>
<dbReference type="OrthoDB" id="70948at2759"/>
<feature type="region of interest" description="Disordered" evidence="1">
    <location>
        <begin position="310"/>
        <end position="329"/>
    </location>
</feature>
<accession>A0A024T8Y7</accession>
<proteinExistence type="predicted"/>
<evidence type="ECO:0000256" key="2">
    <source>
        <dbReference type="SAM" id="Phobius"/>
    </source>
</evidence>
<keyword evidence="2" id="KW-0812">Transmembrane</keyword>
<dbReference type="GeneID" id="20091847"/>
<evidence type="ECO:0000313" key="4">
    <source>
        <dbReference type="EMBL" id="ETV90429.1"/>
    </source>
</evidence>
<keyword evidence="3" id="KW-0732">Signal</keyword>
<feature type="chain" id="PRO_5001534119" evidence="3">
    <location>
        <begin position="24"/>
        <end position="329"/>
    </location>
</feature>